<dbReference type="InterPro" id="IPR003593">
    <property type="entry name" value="AAA+_ATPase"/>
</dbReference>
<dbReference type="InterPro" id="IPR027417">
    <property type="entry name" value="P-loop_NTPase"/>
</dbReference>
<dbReference type="EMBL" id="LGSZ01000031">
    <property type="protein sequence ID" value="KPH81195.1"/>
    <property type="molecule type" value="Genomic_DNA"/>
</dbReference>
<evidence type="ECO:0000256" key="1">
    <source>
        <dbReference type="ARBA" id="ARBA00022448"/>
    </source>
</evidence>
<dbReference type="CDD" id="cd03219">
    <property type="entry name" value="ABC_Mj1267_LivG_branched"/>
    <property type="match status" value="1"/>
</dbReference>
<dbReference type="FunFam" id="3.40.50.300:FF:000421">
    <property type="entry name" value="Branched-chain amino acid ABC transporter ATP-binding protein"/>
    <property type="match status" value="1"/>
</dbReference>
<evidence type="ECO:0000313" key="5">
    <source>
        <dbReference type="EMBL" id="KPH81195.1"/>
    </source>
</evidence>
<gene>
    <name evidence="5" type="ORF">AE618_09145</name>
</gene>
<keyword evidence="2" id="KW-0547">Nucleotide-binding</keyword>
<dbReference type="InterPro" id="IPR003439">
    <property type="entry name" value="ABC_transporter-like_ATP-bd"/>
</dbReference>
<dbReference type="GO" id="GO:0005524">
    <property type="term" value="F:ATP binding"/>
    <property type="evidence" value="ECO:0007669"/>
    <property type="project" value="UniProtKB-KW"/>
</dbReference>
<dbReference type="OrthoDB" id="9779872at2"/>
<feature type="domain" description="ABC transporter" evidence="4">
    <location>
        <begin position="4"/>
        <end position="251"/>
    </location>
</feature>
<dbReference type="RefSeq" id="WP_054208743.1">
    <property type="nucleotide sequence ID" value="NZ_LGSZ01000031.1"/>
</dbReference>
<organism evidence="5 6">
    <name type="scientific">Bosea vaviloviae</name>
    <dbReference type="NCBI Taxonomy" id="1526658"/>
    <lineage>
        <taxon>Bacteria</taxon>
        <taxon>Pseudomonadati</taxon>
        <taxon>Pseudomonadota</taxon>
        <taxon>Alphaproteobacteria</taxon>
        <taxon>Hyphomicrobiales</taxon>
        <taxon>Boseaceae</taxon>
        <taxon>Bosea</taxon>
    </lineage>
</organism>
<name>A0A0N1F6R7_9HYPH</name>
<dbReference type="PANTHER" id="PTHR45772">
    <property type="entry name" value="CONSERVED COMPONENT OF ABC TRANSPORTER FOR NATURAL AMINO ACIDS-RELATED"/>
    <property type="match status" value="1"/>
</dbReference>
<evidence type="ECO:0000313" key="6">
    <source>
        <dbReference type="Proteomes" id="UP000037822"/>
    </source>
</evidence>
<dbReference type="PATRIC" id="fig|1526658.3.peg.5317"/>
<dbReference type="AlphaFoldDB" id="A0A0N1F6R7"/>
<dbReference type="PROSITE" id="PS50893">
    <property type="entry name" value="ABC_TRANSPORTER_2"/>
    <property type="match status" value="1"/>
</dbReference>
<evidence type="ECO:0000256" key="2">
    <source>
        <dbReference type="ARBA" id="ARBA00022741"/>
    </source>
</evidence>
<evidence type="ECO:0000259" key="4">
    <source>
        <dbReference type="PROSITE" id="PS50893"/>
    </source>
</evidence>
<dbReference type="Proteomes" id="UP000037822">
    <property type="component" value="Unassembled WGS sequence"/>
</dbReference>
<protein>
    <recommendedName>
        <fullName evidence="4">ABC transporter domain-containing protein</fullName>
    </recommendedName>
</protein>
<comment type="caution">
    <text evidence="5">The sequence shown here is derived from an EMBL/GenBank/DDBJ whole genome shotgun (WGS) entry which is preliminary data.</text>
</comment>
<dbReference type="InterPro" id="IPR051120">
    <property type="entry name" value="ABC_AA/LPS_Transport"/>
</dbReference>
<dbReference type="GO" id="GO:0016887">
    <property type="term" value="F:ATP hydrolysis activity"/>
    <property type="evidence" value="ECO:0007669"/>
    <property type="project" value="InterPro"/>
</dbReference>
<dbReference type="SUPFAM" id="SSF52540">
    <property type="entry name" value="P-loop containing nucleoside triphosphate hydrolases"/>
    <property type="match status" value="1"/>
</dbReference>
<dbReference type="Pfam" id="PF00005">
    <property type="entry name" value="ABC_tran"/>
    <property type="match status" value="1"/>
</dbReference>
<reference evidence="5 6" key="1">
    <citation type="submission" date="2015-07" db="EMBL/GenBank/DDBJ databases">
        <title>Whole genome sequencing of Bosea vaviloviae isolated from cave pool.</title>
        <authorList>
            <person name="Tan N.E.H."/>
            <person name="Lee Y.P."/>
            <person name="Gan H.M."/>
            <person name="Barton H."/>
            <person name="Savka M.A."/>
        </authorList>
    </citation>
    <scope>NUCLEOTIDE SEQUENCE [LARGE SCALE GENOMIC DNA]</scope>
    <source>
        <strain evidence="5 6">SD260</strain>
    </source>
</reference>
<dbReference type="Gene3D" id="3.40.50.300">
    <property type="entry name" value="P-loop containing nucleotide triphosphate hydrolases"/>
    <property type="match status" value="1"/>
</dbReference>
<keyword evidence="3" id="KW-0067">ATP-binding</keyword>
<dbReference type="PANTHER" id="PTHR45772:SF9">
    <property type="entry name" value="CONSERVED COMPONENT OF ABC TRANSPORTER FOR NATURAL AMINO ACIDS"/>
    <property type="match status" value="1"/>
</dbReference>
<dbReference type="SMART" id="SM00382">
    <property type="entry name" value="AAA"/>
    <property type="match status" value="1"/>
</dbReference>
<accession>A0A0N1F6R7</accession>
<sequence>MSRLTLEGVTRRFGGLVAVDDVSFEVPTEGVTAVIGPNGAGKTTLFNLISGALPPSAGRIVFEGQDITGRPPAKIAAAGLVRTFQLVKLFEDLSVLDNVKVGCHLQGKAGLFAALLRPASARREEATVEARARDMLAFAGLSAFADEPASGLPYGRQRMLELARAMAAGPKLILLDEPAAGLNTEESAALARIIRRIADEGTSVLLIEHDMTLVMNTADRVVVVDFGRKIAQGTPAQVRANPAVIAAYLGTGKPAANDAATQEAAHG</sequence>
<keyword evidence="1" id="KW-0813">Transport</keyword>
<keyword evidence="6" id="KW-1185">Reference proteome</keyword>
<evidence type="ECO:0000256" key="3">
    <source>
        <dbReference type="ARBA" id="ARBA00022840"/>
    </source>
</evidence>
<proteinExistence type="predicted"/>
<dbReference type="GO" id="GO:0005886">
    <property type="term" value="C:plasma membrane"/>
    <property type="evidence" value="ECO:0007669"/>
    <property type="project" value="TreeGrafter"/>
</dbReference>
<dbReference type="InterPro" id="IPR032823">
    <property type="entry name" value="BCA_ABC_TP_C"/>
</dbReference>
<dbReference type="Pfam" id="PF12399">
    <property type="entry name" value="BCA_ABC_TP_C"/>
    <property type="match status" value="1"/>
</dbReference>